<reference evidence="6" key="2">
    <citation type="journal article" date="2013" name="Mar. Genomics">
        <title>Expression of sulfatases in Rhodopirellula baltica and the diversity of sulfatases in the genus Rhodopirellula.</title>
        <authorList>
            <person name="Wegner C.E."/>
            <person name="Richter-Heitmann T."/>
            <person name="Klindworth A."/>
            <person name="Klockow C."/>
            <person name="Richter M."/>
            <person name="Achstetter T."/>
            <person name="Glockner F.O."/>
            <person name="Harder J."/>
        </authorList>
    </citation>
    <scope>NUCLEOTIDE SEQUENCE [LARGE SCALE GENOMIC DNA]</scope>
    <source>
        <strain evidence="6">6C</strain>
    </source>
</reference>
<evidence type="ECO:0000256" key="4">
    <source>
        <dbReference type="PIRSR" id="PIRSR000390-2"/>
    </source>
</evidence>
<comment type="caution">
    <text evidence="6">The sequence shown here is derived from an EMBL/GenBank/DDBJ whole genome shotgun (WGS) entry which is preliminary data.</text>
</comment>
<organism evidence="6 7">
    <name type="scientific">Rhodopirellula europaea 6C</name>
    <dbReference type="NCBI Taxonomy" id="1263867"/>
    <lineage>
        <taxon>Bacteria</taxon>
        <taxon>Pseudomonadati</taxon>
        <taxon>Planctomycetota</taxon>
        <taxon>Planctomycetia</taxon>
        <taxon>Pirellulales</taxon>
        <taxon>Pirellulaceae</taxon>
        <taxon>Rhodopirellula</taxon>
    </lineage>
</organism>
<dbReference type="InterPro" id="IPR015424">
    <property type="entry name" value="PyrdxlP-dep_Trfase"/>
</dbReference>
<feature type="active site" description="Proton acceptor" evidence="3">
    <location>
        <position position="206"/>
    </location>
</feature>
<dbReference type="PANTHER" id="PTHR30244">
    <property type="entry name" value="TRANSAMINASE"/>
    <property type="match status" value="1"/>
</dbReference>
<evidence type="ECO:0000256" key="5">
    <source>
        <dbReference type="RuleBase" id="RU004508"/>
    </source>
</evidence>
<dbReference type="PIRSF" id="PIRSF000390">
    <property type="entry name" value="PLP_StrS"/>
    <property type="match status" value="1"/>
</dbReference>
<protein>
    <submittedName>
        <fullName evidence="6">Nucleotide sugar transaminase</fullName>
    </submittedName>
</protein>
<dbReference type="SUPFAM" id="SSF53383">
    <property type="entry name" value="PLP-dependent transferases"/>
    <property type="match status" value="1"/>
</dbReference>
<evidence type="ECO:0000256" key="1">
    <source>
        <dbReference type="ARBA" id="ARBA00022898"/>
    </source>
</evidence>
<name>M2A815_9BACT</name>
<dbReference type="GO" id="GO:0030170">
    <property type="term" value="F:pyridoxal phosphate binding"/>
    <property type="evidence" value="ECO:0007669"/>
    <property type="project" value="TreeGrafter"/>
</dbReference>
<dbReference type="Proteomes" id="UP000011529">
    <property type="component" value="Unassembled WGS sequence"/>
</dbReference>
<dbReference type="AlphaFoldDB" id="M2A815"/>
<dbReference type="PANTHER" id="PTHR30244:SF9">
    <property type="entry name" value="PROTEIN RV3402C"/>
    <property type="match status" value="1"/>
</dbReference>
<evidence type="ECO:0000313" key="6">
    <source>
        <dbReference type="EMBL" id="EMB17756.1"/>
    </source>
</evidence>
<dbReference type="GO" id="GO:0000271">
    <property type="term" value="P:polysaccharide biosynthetic process"/>
    <property type="evidence" value="ECO:0007669"/>
    <property type="project" value="TreeGrafter"/>
</dbReference>
<dbReference type="InterPro" id="IPR000653">
    <property type="entry name" value="DegT/StrS_aminotransferase"/>
</dbReference>
<gene>
    <name evidence="6" type="ORF">RE6C_01523</name>
</gene>
<evidence type="ECO:0000256" key="3">
    <source>
        <dbReference type="PIRSR" id="PIRSR000390-1"/>
    </source>
</evidence>
<keyword evidence="1 4" id="KW-0663">Pyridoxal phosphate</keyword>
<reference evidence="6" key="1">
    <citation type="submission" date="2012-11" db="EMBL/GenBank/DDBJ databases">
        <title>Permanent draft genomes of Rhodopirellula europaea strain SH398 and 6C.</title>
        <authorList>
            <person name="Richter M."/>
            <person name="Richter-Heitmann T."/>
            <person name="Frank C."/>
            <person name="Harder J."/>
            <person name="Glockner F.O."/>
        </authorList>
    </citation>
    <scope>NUCLEOTIDE SEQUENCE</scope>
    <source>
        <strain evidence="6">6C</strain>
    </source>
</reference>
<evidence type="ECO:0000313" key="7">
    <source>
        <dbReference type="Proteomes" id="UP000011529"/>
    </source>
</evidence>
<sequence length="385" mass="43486">MHERTVGEACEYVYCRPLKFELMNIPLHVTKSFLPPQEEYVARLATIWKTGQLTNNGQLVQLLEKRLCERLQIDRCLLVSNGDAGLQLSIRALKLNGEVITTPFSYISTLSSLLWLGLQPVFVDIDSERLTIDPTKIEQAITSRTSAILVTHVYGRPCDVVAIEAIAKRYDLRVIYDAAHAFAVDYLNQPLPKSGDISMISLHATKLFHTGEGGLLVANDPELHEQVEWHRRFGHRGNDAFHGVGINAKMSELHAAMGLCVLDHMDGIIEHRRKTCEAYRERLFTAEDRVQLLAPVTGATENHAYFPVLFSSEKHLLRAMRIMRKEEIYPRRYFFPALHRAFPNLTGEHSLPVAESIAERVLCLPLSHGTSEFDIERVAAAVLGR</sequence>
<dbReference type="EMBL" id="ANMO01000089">
    <property type="protein sequence ID" value="EMB17756.1"/>
    <property type="molecule type" value="Genomic_DNA"/>
</dbReference>
<dbReference type="Pfam" id="PF01041">
    <property type="entry name" value="DegT_DnrJ_EryC1"/>
    <property type="match status" value="1"/>
</dbReference>
<dbReference type="InterPro" id="IPR015421">
    <property type="entry name" value="PyrdxlP-dep_Trfase_major"/>
</dbReference>
<dbReference type="PATRIC" id="fig|1263867.3.peg.1610"/>
<keyword evidence="7" id="KW-1185">Reference proteome</keyword>
<dbReference type="Gene3D" id="3.40.640.10">
    <property type="entry name" value="Type I PLP-dependent aspartate aminotransferase-like (Major domain)"/>
    <property type="match status" value="1"/>
</dbReference>
<dbReference type="CDD" id="cd00616">
    <property type="entry name" value="AHBA_syn"/>
    <property type="match status" value="1"/>
</dbReference>
<proteinExistence type="inferred from homology"/>
<accession>M2A815</accession>
<evidence type="ECO:0000256" key="2">
    <source>
        <dbReference type="ARBA" id="ARBA00037999"/>
    </source>
</evidence>
<dbReference type="GO" id="GO:0008483">
    <property type="term" value="F:transaminase activity"/>
    <property type="evidence" value="ECO:0007669"/>
    <property type="project" value="TreeGrafter"/>
</dbReference>
<feature type="modified residue" description="N6-(pyridoxal phosphate)lysine" evidence="4">
    <location>
        <position position="206"/>
    </location>
</feature>
<comment type="similarity">
    <text evidence="2 5">Belongs to the DegT/DnrJ/EryC1 family.</text>
</comment>